<dbReference type="Proteomes" id="UP000499080">
    <property type="component" value="Unassembled WGS sequence"/>
</dbReference>
<evidence type="ECO:0000313" key="1">
    <source>
        <dbReference type="EMBL" id="GBM61386.1"/>
    </source>
</evidence>
<gene>
    <name evidence="1" type="ORF">AVEN_258496_1</name>
</gene>
<evidence type="ECO:0000313" key="2">
    <source>
        <dbReference type="Proteomes" id="UP000499080"/>
    </source>
</evidence>
<dbReference type="Gene3D" id="3.30.420.10">
    <property type="entry name" value="Ribonuclease H-like superfamily/Ribonuclease H"/>
    <property type="match status" value="1"/>
</dbReference>
<protein>
    <recommendedName>
        <fullName evidence="3">Histone-lysine N-methyltransferase SETMAR</fullName>
    </recommendedName>
</protein>
<dbReference type="AlphaFoldDB" id="A0A4Y2H8V2"/>
<organism evidence="1 2">
    <name type="scientific">Araneus ventricosus</name>
    <name type="common">Orbweaver spider</name>
    <name type="synonym">Epeira ventricosa</name>
    <dbReference type="NCBI Taxonomy" id="182803"/>
    <lineage>
        <taxon>Eukaryota</taxon>
        <taxon>Metazoa</taxon>
        <taxon>Ecdysozoa</taxon>
        <taxon>Arthropoda</taxon>
        <taxon>Chelicerata</taxon>
        <taxon>Arachnida</taxon>
        <taxon>Araneae</taxon>
        <taxon>Araneomorphae</taxon>
        <taxon>Entelegynae</taxon>
        <taxon>Araneoidea</taxon>
        <taxon>Araneidae</taxon>
        <taxon>Araneus</taxon>
    </lineage>
</organism>
<keyword evidence="2" id="KW-1185">Reference proteome</keyword>
<accession>A0A4Y2H8V2</accession>
<proteinExistence type="predicted"/>
<comment type="caution">
    <text evidence="1">The sequence shown here is derived from an EMBL/GenBank/DDBJ whole genome shotgun (WGS) entry which is preliminary data.</text>
</comment>
<dbReference type="InterPro" id="IPR036397">
    <property type="entry name" value="RNaseH_sf"/>
</dbReference>
<evidence type="ECO:0008006" key="3">
    <source>
        <dbReference type="Google" id="ProtNLM"/>
    </source>
</evidence>
<name>A0A4Y2H8V2_ARAVE</name>
<reference evidence="1 2" key="1">
    <citation type="journal article" date="2019" name="Sci. Rep.">
        <title>Orb-weaving spider Araneus ventricosus genome elucidates the spidroin gene catalogue.</title>
        <authorList>
            <person name="Kono N."/>
            <person name="Nakamura H."/>
            <person name="Ohtoshi R."/>
            <person name="Moran D.A.P."/>
            <person name="Shinohara A."/>
            <person name="Yoshida Y."/>
            <person name="Fujiwara M."/>
            <person name="Mori M."/>
            <person name="Tomita M."/>
            <person name="Arakawa K."/>
        </authorList>
    </citation>
    <scope>NUCLEOTIDE SEQUENCE [LARGE SCALE GENOMIC DNA]</scope>
</reference>
<dbReference type="EMBL" id="BGPR01001765">
    <property type="protein sequence ID" value="GBM61386.1"/>
    <property type="molecule type" value="Genomic_DNA"/>
</dbReference>
<dbReference type="GO" id="GO:0003676">
    <property type="term" value="F:nucleic acid binding"/>
    <property type="evidence" value="ECO:0007669"/>
    <property type="project" value="InterPro"/>
</dbReference>
<sequence>MGFCFRIIQGRTAKATKDSLRVLLWEILNHPPYSRDLSHCDYHEFCWLKLASKGQHFTCNQAVCDAWKSGSITSLPPTSRNVWKGLHRVGIFV</sequence>